<gene>
    <name evidence="1" type="ORF">L0C25_21275</name>
</gene>
<dbReference type="RefSeq" id="WP_271633788.1">
    <property type="nucleotide sequence ID" value="NZ_CP094970.1"/>
</dbReference>
<reference evidence="1" key="1">
    <citation type="submission" date="2022-01" db="EMBL/GenBank/DDBJ databases">
        <title>Nocardioidaceae gen. sp. A5X3R13.</title>
        <authorList>
            <person name="Lopez Marin M.A."/>
            <person name="Uhlik O."/>
        </authorList>
    </citation>
    <scope>NUCLEOTIDE SEQUENCE</scope>
    <source>
        <strain evidence="1">A5X3R13</strain>
    </source>
</reference>
<proteinExistence type="predicted"/>
<evidence type="ECO:0000313" key="1">
    <source>
        <dbReference type="EMBL" id="UYM05023.1"/>
    </source>
</evidence>
<name>A0AA46YLM6_9ACTN</name>
<protein>
    <submittedName>
        <fullName evidence="1">SCO1664 family protein</fullName>
    </submittedName>
</protein>
<sequence>MTDVAQDVLLDVLEHGELDLTGRLVNASNGTFLADVERDGVRLSCVYKPVRGERPLWDFPDGTLAGREVAAYLISEAAGWTLVPPTVMRDGPFGAGMAQLWVDVSEEEPVDVVAQDSVPAGWLHVLDAYDQDDRPVALVHEDTVRLRRMAVFDIVINNADRKGGHVLPDGSGGLYGCDHGVSLHVEHKLRTVLWGWAGEAVTADECESLAALRERLGEPDLRSRLCELITVVEYDQVIARIDRLLRRGILPYPGGRGPSIPWPAF</sequence>
<keyword evidence="2" id="KW-1185">Reference proteome</keyword>
<accession>A0AA46YLM6</accession>
<dbReference type="EMBL" id="CP094970">
    <property type="protein sequence ID" value="UYM05023.1"/>
    <property type="molecule type" value="Genomic_DNA"/>
</dbReference>
<dbReference type="KEGG" id="sgrg:L0C25_21275"/>
<dbReference type="InterPro" id="IPR022292">
    <property type="entry name" value="CHP03843"/>
</dbReference>
<evidence type="ECO:0000313" key="2">
    <source>
        <dbReference type="Proteomes" id="UP001164390"/>
    </source>
</evidence>
<organism evidence="1 2">
    <name type="scientific">Solicola gregarius</name>
    <dbReference type="NCBI Taxonomy" id="2908642"/>
    <lineage>
        <taxon>Bacteria</taxon>
        <taxon>Bacillati</taxon>
        <taxon>Actinomycetota</taxon>
        <taxon>Actinomycetes</taxon>
        <taxon>Propionibacteriales</taxon>
        <taxon>Nocardioidaceae</taxon>
        <taxon>Solicola</taxon>
    </lineage>
</organism>
<dbReference type="AlphaFoldDB" id="A0AA46YLM6"/>
<dbReference type="NCBIfam" id="TIGR03843">
    <property type="entry name" value="SCO1664 family protein"/>
    <property type="match status" value="1"/>
</dbReference>
<dbReference type="Proteomes" id="UP001164390">
    <property type="component" value="Chromosome"/>
</dbReference>